<organism evidence="1 2">
    <name type="scientific">Candidatus Terrybacteria bacterium RIFCSPLOWO2_01_FULL_40_23</name>
    <dbReference type="NCBI Taxonomy" id="1802366"/>
    <lineage>
        <taxon>Bacteria</taxon>
        <taxon>Candidatus Terryibacteriota</taxon>
    </lineage>
</organism>
<gene>
    <name evidence="1" type="ORF">A3A97_02990</name>
</gene>
<proteinExistence type="predicted"/>
<dbReference type="Proteomes" id="UP000176951">
    <property type="component" value="Unassembled WGS sequence"/>
</dbReference>
<sequence length="135" mass="15637">MLDSYNTNNEPFVANLSEERVSEALMWQCTKCGYSESVQGRMQNGTIHIDENNDFYIVNWRIFRNEVFVKEVHVIYHVPHAALNAAVKNFEGRLGNIPQSQLGCCGKIELFAWGQYVDPSTLRYKINEIRIHQAR</sequence>
<dbReference type="EMBL" id="MHSW01000022">
    <property type="protein sequence ID" value="OHA51482.1"/>
    <property type="molecule type" value="Genomic_DNA"/>
</dbReference>
<protein>
    <submittedName>
        <fullName evidence="1">Uncharacterized protein</fullName>
    </submittedName>
</protein>
<accession>A0A1G2PV62</accession>
<reference evidence="1 2" key="1">
    <citation type="journal article" date="2016" name="Nat. Commun.">
        <title>Thousands of microbial genomes shed light on interconnected biogeochemical processes in an aquifer system.</title>
        <authorList>
            <person name="Anantharaman K."/>
            <person name="Brown C.T."/>
            <person name="Hug L.A."/>
            <person name="Sharon I."/>
            <person name="Castelle C.J."/>
            <person name="Probst A.J."/>
            <person name="Thomas B.C."/>
            <person name="Singh A."/>
            <person name="Wilkins M.J."/>
            <person name="Karaoz U."/>
            <person name="Brodie E.L."/>
            <person name="Williams K.H."/>
            <person name="Hubbard S.S."/>
            <person name="Banfield J.F."/>
        </authorList>
    </citation>
    <scope>NUCLEOTIDE SEQUENCE [LARGE SCALE GENOMIC DNA]</scope>
</reference>
<evidence type="ECO:0000313" key="2">
    <source>
        <dbReference type="Proteomes" id="UP000176951"/>
    </source>
</evidence>
<comment type="caution">
    <text evidence="1">The sequence shown here is derived from an EMBL/GenBank/DDBJ whole genome shotgun (WGS) entry which is preliminary data.</text>
</comment>
<name>A0A1G2PV62_9BACT</name>
<evidence type="ECO:0000313" key="1">
    <source>
        <dbReference type="EMBL" id="OHA51482.1"/>
    </source>
</evidence>
<dbReference type="AlphaFoldDB" id="A0A1G2PV62"/>